<dbReference type="SUPFAM" id="SSF55874">
    <property type="entry name" value="ATPase domain of HSP90 chaperone/DNA topoisomerase II/histidine kinase"/>
    <property type="match status" value="1"/>
</dbReference>
<accession>A0A3N9TF80</accession>
<name>A0A3N9TF80_9VIBR</name>
<dbReference type="Proteomes" id="UP000281112">
    <property type="component" value="Unassembled WGS sequence"/>
</dbReference>
<dbReference type="AlphaFoldDB" id="A0A3N9TF80"/>
<evidence type="ECO:0008006" key="4">
    <source>
        <dbReference type="Google" id="ProtNLM"/>
    </source>
</evidence>
<dbReference type="EMBL" id="RJVQ01000004">
    <property type="protein sequence ID" value="RQW62891.1"/>
    <property type="molecule type" value="Genomic_DNA"/>
</dbReference>
<protein>
    <recommendedName>
        <fullName evidence="4">ATP-binding protein</fullName>
    </recommendedName>
</protein>
<keyword evidence="3" id="KW-1185">Reference proteome</keyword>
<evidence type="ECO:0000313" key="2">
    <source>
        <dbReference type="EMBL" id="RQW62891.1"/>
    </source>
</evidence>
<proteinExistence type="predicted"/>
<reference evidence="2 3" key="1">
    <citation type="submission" date="2018-11" db="EMBL/GenBank/DDBJ databases">
        <title>Vibrio LJC006 sp. nov., isolated from seawater during the bloom of the enteromorpha.</title>
        <authorList>
            <person name="Liang J."/>
        </authorList>
    </citation>
    <scope>NUCLEOTIDE SEQUENCE [LARGE SCALE GENOMIC DNA]</scope>
    <source>
        <strain evidence="2 3">LJC006</strain>
    </source>
</reference>
<evidence type="ECO:0000313" key="3">
    <source>
        <dbReference type="Proteomes" id="UP000281112"/>
    </source>
</evidence>
<sequence>MAMSNKGFIKSFEIDTGVSADFLENALTKDVTTLEALFDLVDNSIDAARDSLLRNKYKIGRDGLPEDYFGYGVKIRIDQNSVRILDNCSGIDEETLSKRALYTNKPSQHEYGIGLYGIGLKRSLLKMGTDYALSVDNGRVECKTKFTNKSIGGNREQTPIANEYVSKKRVKSFFSVSKLKTEISNDLHSPKWFENAVEIFQLRYGIYLKKGFQIVLHNVVCKRRENIEGVAPSMRLDGPVLPERKRIKFGDVEVVIESGIHSDYVFPGEESHNLSNNRKLTQFFGIYFSCNDRVIVAASTEKIHGWLAKWHSEYNGFVCWVKFISKDAGLLPWNTAKTALRTDSSLFLEVREQLQPIADEYRSEIKKRYSDKPNKSKKNKILDEKEDESNKVKKNRANPEKREQKNKPRLRPKTELSRDRAILVDWNKCETIVPSDREKEYHIFAELCQLSSKDVPIACVMMIRVFLETSVKQASLALDLSWKNLSKTSLLVAEKLHDEGYISAPVKELVRQYCNTEQGLFSINSIQSHVHSTRFHPSQPKANTYWDELDPFLAGCWRYIQDFDLYGAKQTS</sequence>
<dbReference type="Pfam" id="PF13589">
    <property type="entry name" value="HATPase_c_3"/>
    <property type="match status" value="1"/>
</dbReference>
<evidence type="ECO:0000256" key="1">
    <source>
        <dbReference type="SAM" id="MobiDB-lite"/>
    </source>
</evidence>
<comment type="caution">
    <text evidence="2">The sequence shown here is derived from an EMBL/GenBank/DDBJ whole genome shotgun (WGS) entry which is preliminary data.</text>
</comment>
<dbReference type="InterPro" id="IPR036890">
    <property type="entry name" value="HATPase_C_sf"/>
</dbReference>
<organism evidence="2 3">
    <name type="scientific">Vibrio viridaestus</name>
    <dbReference type="NCBI Taxonomy" id="2487322"/>
    <lineage>
        <taxon>Bacteria</taxon>
        <taxon>Pseudomonadati</taxon>
        <taxon>Pseudomonadota</taxon>
        <taxon>Gammaproteobacteria</taxon>
        <taxon>Vibrionales</taxon>
        <taxon>Vibrionaceae</taxon>
        <taxon>Vibrio</taxon>
    </lineage>
</organism>
<feature type="region of interest" description="Disordered" evidence="1">
    <location>
        <begin position="368"/>
        <end position="415"/>
    </location>
</feature>
<dbReference type="Gene3D" id="3.30.565.10">
    <property type="entry name" value="Histidine kinase-like ATPase, C-terminal domain"/>
    <property type="match status" value="1"/>
</dbReference>
<gene>
    <name evidence="2" type="ORF">EES38_11215</name>
</gene>